<sequence>MNSLRRLLLTLLIALTVIIVALYIAVQTRWGASQLAARISAGQQWHITFDKLSHSWSSPSHLVFSNLSLRKPGQPPLLVAQQVDVGLSARQLTRSGDVNSLQIHNGTLNLPRGGLPSLPLQARRLQLSAMNINATPGQWPLVARQVSGGITPWNPARQQDARFQFSAGQLILNGLPASQVLMQGETRNGSLIISSLGGDVARGSMSSSLQRTPDGRWQVDYLRISDLRYQSRDTLARLLARAATLPPVTLRNVDITNTQLQGPGWAVNGLSLGLRNIGLEHGRWSAQEGTLSVSASEALYGAVHLFDPIMTVRLSGQALTLQQFTTRWAGGLLRATGHWQRQSKALTLDELTIAGLEYTLPTAWKQYLAAPAPGWLNSLRVEKLSASRNLLIDTNPDFPFQFTALDSSGTRLQLVRNNQWGIWGGRLNLNAAAATLNRMDLRRPSMALEANLSTVNISELSAFAGQGLLEATATVSQLPQRRAVLSLSGRAVPLDTLHYWGWPALPLEGDGNLRLNITGSLQHNVPLRPTVSGDLSATNARGLQIHQTMAQGVVTPGNTPGA</sequence>
<gene>
    <name evidence="2" type="primary">yicH</name>
    <name evidence="2" type="ordered locus">EBL_c39300</name>
</gene>
<dbReference type="RefSeq" id="WP_002442529.1">
    <property type="nucleotide sequence ID" value="NC_017910.1"/>
</dbReference>
<accession>I2BEK4</accession>
<accession>K6UTT2</accession>
<reference evidence="2 3" key="1">
    <citation type="journal article" date="2012" name="J. Bacteriol.">
        <title>Complete genome sequence of the B12-producing Shimwellia blattae strain DSM 4481, isolated from a cockroach.</title>
        <authorList>
            <person name="Brzuszkiewicz E."/>
            <person name="Waschkowitz T."/>
            <person name="Wiezer A."/>
            <person name="Daniel R."/>
        </authorList>
    </citation>
    <scope>NUCLEOTIDE SEQUENCE [LARGE SCALE GENOMIC DNA]</scope>
    <source>
        <strain evidence="3">ATCC 29907 / DSM 4481 / JCM 1650 / NBRC 105725 / CDC 9005-74</strain>
    </source>
</reference>
<dbReference type="KEGG" id="ebt:EBL_c39300"/>
<dbReference type="PATRIC" id="fig|630626.3.peg.3828"/>
<evidence type="ECO:0000313" key="3">
    <source>
        <dbReference type="Proteomes" id="UP000001955"/>
    </source>
</evidence>
<dbReference type="EMBL" id="CP001560">
    <property type="protein sequence ID" value="AFJ48958.1"/>
    <property type="molecule type" value="Genomic_DNA"/>
</dbReference>
<dbReference type="HOGENOM" id="CLU_033892_0_0_6"/>
<dbReference type="Proteomes" id="UP000001955">
    <property type="component" value="Chromosome"/>
</dbReference>
<feature type="transmembrane region" description="Helical" evidence="1">
    <location>
        <begin position="7"/>
        <end position="26"/>
    </location>
</feature>
<dbReference type="AlphaFoldDB" id="I2BEK4"/>
<keyword evidence="1" id="KW-1133">Transmembrane helix</keyword>
<organism evidence="2 3">
    <name type="scientific">Shimwellia blattae (strain ATCC 29907 / DSM 4481 / JCM 1650 / NBRC 105725 / CDC 9005-74)</name>
    <name type="common">Escherichia blattae</name>
    <dbReference type="NCBI Taxonomy" id="630626"/>
    <lineage>
        <taxon>Bacteria</taxon>
        <taxon>Pseudomonadati</taxon>
        <taxon>Pseudomonadota</taxon>
        <taxon>Gammaproteobacteria</taxon>
        <taxon>Enterobacterales</taxon>
        <taxon>Enterobacteriaceae</taxon>
        <taxon>Shimwellia</taxon>
    </lineage>
</organism>
<keyword evidence="3" id="KW-1185">Reference proteome</keyword>
<dbReference type="eggNOG" id="COG2982">
    <property type="taxonomic scope" value="Bacteria"/>
</dbReference>
<protein>
    <submittedName>
        <fullName evidence="2">AsmA family protein</fullName>
    </submittedName>
</protein>
<evidence type="ECO:0000313" key="2">
    <source>
        <dbReference type="EMBL" id="AFJ48958.1"/>
    </source>
</evidence>
<dbReference type="STRING" id="630626.EBL_c39300"/>
<dbReference type="OrthoDB" id="7053268at2"/>
<keyword evidence="1" id="KW-0472">Membrane</keyword>
<proteinExistence type="predicted"/>
<keyword evidence="1" id="KW-0812">Transmembrane</keyword>
<evidence type="ECO:0000256" key="1">
    <source>
        <dbReference type="SAM" id="Phobius"/>
    </source>
</evidence>
<name>I2BEK4_SHIBC</name>